<dbReference type="SUPFAM" id="SSF54001">
    <property type="entry name" value="Cysteine proteinases"/>
    <property type="match status" value="1"/>
</dbReference>
<proteinExistence type="predicted"/>
<keyword evidence="2" id="KW-1185">Reference proteome</keyword>
<dbReference type="InterPro" id="IPR010319">
    <property type="entry name" value="Transglutaminase-like_Cys_pept"/>
</dbReference>
<dbReference type="PANTHER" id="PTHR39327:SF1">
    <property type="entry name" value="BLR5470 PROTEIN"/>
    <property type="match status" value="1"/>
</dbReference>
<dbReference type="Gene3D" id="3.10.620.30">
    <property type="match status" value="1"/>
</dbReference>
<reference evidence="1 2" key="1">
    <citation type="submission" date="2017-09" db="EMBL/GenBank/DDBJ databases">
        <title>Genomics of the genus Arcobacter.</title>
        <authorList>
            <person name="Perez-Cataluna A."/>
            <person name="Figueras M.J."/>
            <person name="Salas-Masso N."/>
        </authorList>
    </citation>
    <scope>NUCLEOTIDE SEQUENCE [LARGE SCALE GENOMIC DNA]</scope>
    <source>
        <strain evidence="1 2">CECT 7834</strain>
    </source>
</reference>
<protein>
    <submittedName>
        <fullName evidence="1">Uncharacterized protein</fullName>
    </submittedName>
</protein>
<dbReference type="EMBL" id="NXII01000010">
    <property type="protein sequence ID" value="RXI40447.1"/>
    <property type="molecule type" value="Genomic_DNA"/>
</dbReference>
<sequence>MKIFIIILLLIFTSYSADFADDSLIQKVEKKYNKFAKNRFVTLNKLLKKLETSDTKTKLEKVNDFFNAVKYGNDKDIYGVSDYWASPYEFLAKDKGDCEDYVIAKYFALKHLGIPTSKMFLSYVKVKGATDTHMVLSYFETPNSEPLILDSIRKIIFPASKRDDLTPIYNFNPNILDKGSKTAAHKKWDVVLKNFREKKI</sequence>
<dbReference type="Pfam" id="PF06035">
    <property type="entry name" value="Peptidase_C93"/>
    <property type="match status" value="1"/>
</dbReference>
<dbReference type="Proteomes" id="UP000290378">
    <property type="component" value="Unassembled WGS sequence"/>
</dbReference>
<dbReference type="InterPro" id="IPR038765">
    <property type="entry name" value="Papain-like_cys_pep_sf"/>
</dbReference>
<dbReference type="PANTHER" id="PTHR39327">
    <property type="match status" value="1"/>
</dbReference>
<gene>
    <name evidence="1" type="ORF">CP963_08640</name>
</gene>
<evidence type="ECO:0000313" key="1">
    <source>
        <dbReference type="EMBL" id="RXI40447.1"/>
    </source>
</evidence>
<dbReference type="RefSeq" id="WP_129013772.1">
    <property type="nucleotide sequence ID" value="NZ_CBCSEI010000010.1"/>
</dbReference>
<comment type="caution">
    <text evidence="1">The sequence shown here is derived from an EMBL/GenBank/DDBJ whole genome shotgun (WGS) entry which is preliminary data.</text>
</comment>
<dbReference type="AlphaFoldDB" id="A0A6M8NRF3"/>
<name>A0A6M8NRF3_9BACT</name>
<evidence type="ECO:0000313" key="2">
    <source>
        <dbReference type="Proteomes" id="UP000290378"/>
    </source>
</evidence>
<organism evidence="1 2">
    <name type="scientific">Arcobacter cloacae</name>
    <dbReference type="NCBI Taxonomy" id="1054034"/>
    <lineage>
        <taxon>Bacteria</taxon>
        <taxon>Pseudomonadati</taxon>
        <taxon>Campylobacterota</taxon>
        <taxon>Epsilonproteobacteria</taxon>
        <taxon>Campylobacterales</taxon>
        <taxon>Arcobacteraceae</taxon>
        <taxon>Arcobacter</taxon>
    </lineage>
</organism>
<accession>A0A6M8NRF3</accession>